<organism evidence="1 2">
    <name type="scientific">Microlunatus endophyticus</name>
    <dbReference type="NCBI Taxonomy" id="1716077"/>
    <lineage>
        <taxon>Bacteria</taxon>
        <taxon>Bacillati</taxon>
        <taxon>Actinomycetota</taxon>
        <taxon>Actinomycetes</taxon>
        <taxon>Propionibacteriales</taxon>
        <taxon>Propionibacteriaceae</taxon>
        <taxon>Microlunatus</taxon>
    </lineage>
</organism>
<comment type="caution">
    <text evidence="1">The sequence shown here is derived from an EMBL/GenBank/DDBJ whole genome shotgun (WGS) entry which is preliminary data.</text>
</comment>
<evidence type="ECO:0008006" key="3">
    <source>
        <dbReference type="Google" id="ProtNLM"/>
    </source>
</evidence>
<reference evidence="1" key="2">
    <citation type="submission" date="2020-09" db="EMBL/GenBank/DDBJ databases">
        <authorList>
            <person name="Sun Q."/>
            <person name="Zhou Y."/>
        </authorList>
    </citation>
    <scope>NUCLEOTIDE SEQUENCE</scope>
    <source>
        <strain evidence="1">CGMCC 4.7306</strain>
    </source>
</reference>
<reference evidence="1" key="1">
    <citation type="journal article" date="2014" name="Int. J. Syst. Evol. Microbiol.">
        <title>Complete genome sequence of Corynebacterium casei LMG S-19264T (=DSM 44701T), isolated from a smear-ripened cheese.</title>
        <authorList>
            <consortium name="US DOE Joint Genome Institute (JGI-PGF)"/>
            <person name="Walter F."/>
            <person name="Albersmeier A."/>
            <person name="Kalinowski J."/>
            <person name="Ruckert C."/>
        </authorList>
    </citation>
    <scope>NUCLEOTIDE SEQUENCE</scope>
    <source>
        <strain evidence="1">CGMCC 4.7306</strain>
    </source>
</reference>
<dbReference type="AlphaFoldDB" id="A0A917SJR9"/>
<name>A0A917SJR9_9ACTN</name>
<dbReference type="Proteomes" id="UP000613840">
    <property type="component" value="Unassembled WGS sequence"/>
</dbReference>
<proteinExistence type="predicted"/>
<dbReference type="EMBL" id="BMMZ01000019">
    <property type="protein sequence ID" value="GGL82755.1"/>
    <property type="molecule type" value="Genomic_DNA"/>
</dbReference>
<keyword evidence="2" id="KW-1185">Reference proteome</keyword>
<evidence type="ECO:0000313" key="1">
    <source>
        <dbReference type="EMBL" id="GGL82755.1"/>
    </source>
</evidence>
<evidence type="ECO:0000313" key="2">
    <source>
        <dbReference type="Proteomes" id="UP000613840"/>
    </source>
</evidence>
<gene>
    <name evidence="1" type="ORF">GCM10011575_46320</name>
</gene>
<accession>A0A917SJR9</accession>
<sequence>MYGGKSWRKATAGFYVPQEAGRHGGGAEDRRAGRLTTAQRILDAAPLLARDAALSTWAAAYVLGADWLDGLDPYTMADLPLDIVATELKRRSTGAVRYHSSRLDPADVWSRDGLRVTSPRRTTFDAVRWAPSLEEAVVCIDTMTAFGLIRLPDFADYASRHHRWEGIAQALAAVKLARPNVRSGWETRLRMCWTEDLGLPEPLVNVPIFNHTGHFLGAADLFDPESGLVAEYDGSQHREVRQHHSDNIREEKFESANLVVVRSDTIDLRKERKLLARRLSDGYRRGQLRDRRLDDWTLDQPAWWHARMGTRFRANS</sequence>
<protein>
    <recommendedName>
        <fullName evidence="3">DUF559 domain-containing protein</fullName>
    </recommendedName>
</protein>